<keyword evidence="2" id="KW-1185">Reference proteome</keyword>
<sequence length="193" mass="22123">MMPCQYNWNQNGSYLLRFCQLSKLNIPRYILFDYALKIELHGFAHASEKAYGAAIYIKCLNNSAETPTNLLCSKSRIAPLKSVTISRLELCDAVLLAKLARKAITSMKISFHSTVLWTDFTIVLVWMKRTLRYSNRVSAIQNLAEVNAWKHVPSQENPADTLYAQKYPDTCRFSHFLEFLRNGLTDCLLTSDM</sequence>
<dbReference type="EMBL" id="BGPR01000062">
    <property type="protein sequence ID" value="GBL88806.1"/>
    <property type="molecule type" value="Genomic_DNA"/>
</dbReference>
<reference evidence="1 2" key="1">
    <citation type="journal article" date="2019" name="Sci. Rep.">
        <title>Orb-weaving spider Araneus ventricosus genome elucidates the spidroin gene catalogue.</title>
        <authorList>
            <person name="Kono N."/>
            <person name="Nakamura H."/>
            <person name="Ohtoshi R."/>
            <person name="Moran D.A.P."/>
            <person name="Shinohara A."/>
            <person name="Yoshida Y."/>
            <person name="Fujiwara M."/>
            <person name="Mori M."/>
            <person name="Tomita M."/>
            <person name="Arakawa K."/>
        </authorList>
    </citation>
    <scope>NUCLEOTIDE SEQUENCE [LARGE SCALE GENOMIC DNA]</scope>
</reference>
<name>A0A4Y2BC02_ARAVE</name>
<dbReference type="Pfam" id="PF05380">
    <property type="entry name" value="Peptidase_A17"/>
    <property type="match status" value="1"/>
</dbReference>
<gene>
    <name evidence="1" type="ORF">AVEN_158927_1</name>
</gene>
<dbReference type="PANTHER" id="PTHR47331:SF1">
    <property type="entry name" value="GAG-LIKE PROTEIN"/>
    <property type="match status" value="1"/>
</dbReference>
<organism evidence="1 2">
    <name type="scientific">Araneus ventricosus</name>
    <name type="common">Orbweaver spider</name>
    <name type="synonym">Epeira ventricosa</name>
    <dbReference type="NCBI Taxonomy" id="182803"/>
    <lineage>
        <taxon>Eukaryota</taxon>
        <taxon>Metazoa</taxon>
        <taxon>Ecdysozoa</taxon>
        <taxon>Arthropoda</taxon>
        <taxon>Chelicerata</taxon>
        <taxon>Arachnida</taxon>
        <taxon>Araneae</taxon>
        <taxon>Araneomorphae</taxon>
        <taxon>Entelegynae</taxon>
        <taxon>Araneoidea</taxon>
        <taxon>Araneidae</taxon>
        <taxon>Araneus</taxon>
    </lineage>
</organism>
<protein>
    <submittedName>
        <fullName evidence="1">Uncharacterized protein</fullName>
    </submittedName>
</protein>
<evidence type="ECO:0000313" key="2">
    <source>
        <dbReference type="Proteomes" id="UP000499080"/>
    </source>
</evidence>
<dbReference type="Proteomes" id="UP000499080">
    <property type="component" value="Unassembled WGS sequence"/>
</dbReference>
<dbReference type="OrthoDB" id="6435651at2759"/>
<proteinExistence type="predicted"/>
<accession>A0A4Y2BC02</accession>
<dbReference type="AlphaFoldDB" id="A0A4Y2BC02"/>
<dbReference type="PANTHER" id="PTHR47331">
    <property type="entry name" value="PHD-TYPE DOMAIN-CONTAINING PROTEIN"/>
    <property type="match status" value="1"/>
</dbReference>
<dbReference type="InterPro" id="IPR008042">
    <property type="entry name" value="Retrotrans_Pao"/>
</dbReference>
<evidence type="ECO:0000313" key="1">
    <source>
        <dbReference type="EMBL" id="GBL88806.1"/>
    </source>
</evidence>
<comment type="caution">
    <text evidence="1">The sequence shown here is derived from an EMBL/GenBank/DDBJ whole genome shotgun (WGS) entry which is preliminary data.</text>
</comment>